<comment type="caution">
    <text evidence="2">The sequence shown here is derived from an EMBL/GenBank/DDBJ whole genome shotgun (WGS) entry which is preliminary data.</text>
</comment>
<feature type="compositionally biased region" description="Acidic residues" evidence="1">
    <location>
        <begin position="631"/>
        <end position="647"/>
    </location>
</feature>
<feature type="compositionally biased region" description="Polar residues" evidence="1">
    <location>
        <begin position="351"/>
        <end position="362"/>
    </location>
</feature>
<proteinExistence type="predicted"/>
<dbReference type="AlphaFoldDB" id="A0A8H6VFK6"/>
<feature type="region of interest" description="Disordered" evidence="1">
    <location>
        <begin position="231"/>
        <end position="254"/>
    </location>
</feature>
<feature type="region of interest" description="Disordered" evidence="1">
    <location>
        <begin position="408"/>
        <end position="531"/>
    </location>
</feature>
<protein>
    <submittedName>
        <fullName evidence="2">Uncharacterized protein</fullName>
    </submittedName>
</protein>
<sequence length="661" mass="69585">MKQDRASASIMSANRFKVGRNRARADESGLSDEVDHPSDDEQRSSDGRDLLSDDEEDQVPELSSSAPINATSASASTIPADRLSNEEEWQIAWDTFLGLNIVHTDPVDPLVGTLPRKHEHLSVGPPEHMVRLPDLPSGRASWMARDGVRYYVEVEMSDQTWNVRLHSSEPSSLQEIVADETDIDMMNVITRDQFLQATFPDGVEASGVVLPPISELPVNENQRPILAQRSNSNEFPTMPNTDQRLSSTPGIPGRVHGRNFNPYTNAFGGGMPIASTYAPGSQQAQATPLLQRNAMDHGNGQVSHTTTTGLQNGPRVGVFGNIITGPPGPAQYGSAGPAHYVQPMGAPYSETGRSQATNSTQMAHPRGGYQPQGASPAHNANGANGSNLESISSNYQGISWIGPYGNTITGPPPSFQQGAVNPAGSGRPADTGSADGNRAPRREARQPAHQQPNGGFAAPAFLPNPLYQSPSAPLHPNNVGRSGSGEVASRPAEVTRGGRGQPRGGINPSRGNARGGITKTRGRGSGSARRPNRISYADFKKERIQALADGTALQISETVQSVLDRAAPIQPNAPIPDWRQIGGTLRNNFGGRDLRGPLGSGNVAGAGAANGGGDAMGDNATEDGGGVDAGIGEDGDAPDPEEEEPSGDEQNAPGEEVSDDE</sequence>
<feature type="compositionally biased region" description="Polar residues" evidence="1">
    <location>
        <begin position="231"/>
        <end position="249"/>
    </location>
</feature>
<evidence type="ECO:0000256" key="1">
    <source>
        <dbReference type="SAM" id="MobiDB-lite"/>
    </source>
</evidence>
<feature type="compositionally biased region" description="Basic and acidic residues" evidence="1">
    <location>
        <begin position="23"/>
        <end position="51"/>
    </location>
</feature>
<feature type="compositionally biased region" description="Gly residues" evidence="1">
    <location>
        <begin position="600"/>
        <end position="615"/>
    </location>
</feature>
<dbReference type="OrthoDB" id="10685432at2759"/>
<dbReference type="Proteomes" id="UP000660729">
    <property type="component" value="Unassembled WGS sequence"/>
</dbReference>
<feature type="region of interest" description="Disordered" evidence="1">
    <location>
        <begin position="600"/>
        <end position="661"/>
    </location>
</feature>
<accession>A0A8H6VFK6</accession>
<feature type="region of interest" description="Disordered" evidence="1">
    <location>
        <begin position="343"/>
        <end position="388"/>
    </location>
</feature>
<name>A0A8H6VFK6_9PEZI</name>
<feature type="region of interest" description="Disordered" evidence="1">
    <location>
        <begin position="1"/>
        <end position="81"/>
    </location>
</feature>
<evidence type="ECO:0000313" key="3">
    <source>
        <dbReference type="Proteomes" id="UP000660729"/>
    </source>
</evidence>
<gene>
    <name evidence="2" type="ORF">HII31_09039</name>
</gene>
<keyword evidence="3" id="KW-1185">Reference proteome</keyword>
<evidence type="ECO:0000313" key="2">
    <source>
        <dbReference type="EMBL" id="KAF7189595.1"/>
    </source>
</evidence>
<dbReference type="EMBL" id="JABCIY010000183">
    <property type="protein sequence ID" value="KAF7189595.1"/>
    <property type="molecule type" value="Genomic_DNA"/>
</dbReference>
<feature type="compositionally biased region" description="Polar residues" evidence="1">
    <location>
        <begin position="61"/>
        <end position="77"/>
    </location>
</feature>
<reference evidence="2" key="1">
    <citation type="submission" date="2020-04" db="EMBL/GenBank/DDBJ databases">
        <title>Draft genome resource of the tomato pathogen Pseudocercospora fuligena.</title>
        <authorList>
            <person name="Zaccaron A."/>
        </authorList>
    </citation>
    <scope>NUCLEOTIDE SEQUENCE</scope>
    <source>
        <strain evidence="2">PF001</strain>
    </source>
</reference>
<organism evidence="2 3">
    <name type="scientific">Pseudocercospora fuligena</name>
    <dbReference type="NCBI Taxonomy" id="685502"/>
    <lineage>
        <taxon>Eukaryota</taxon>
        <taxon>Fungi</taxon>
        <taxon>Dikarya</taxon>
        <taxon>Ascomycota</taxon>
        <taxon>Pezizomycotina</taxon>
        <taxon>Dothideomycetes</taxon>
        <taxon>Dothideomycetidae</taxon>
        <taxon>Mycosphaerellales</taxon>
        <taxon>Mycosphaerellaceae</taxon>
        <taxon>Pseudocercospora</taxon>
    </lineage>
</organism>